<protein>
    <submittedName>
        <fullName evidence="1">Uncharacterized protein</fullName>
    </submittedName>
</protein>
<organism evidence="1 2">
    <name type="scientific">Rubroshorea leprosula</name>
    <dbReference type="NCBI Taxonomy" id="152421"/>
    <lineage>
        <taxon>Eukaryota</taxon>
        <taxon>Viridiplantae</taxon>
        <taxon>Streptophyta</taxon>
        <taxon>Embryophyta</taxon>
        <taxon>Tracheophyta</taxon>
        <taxon>Spermatophyta</taxon>
        <taxon>Magnoliopsida</taxon>
        <taxon>eudicotyledons</taxon>
        <taxon>Gunneridae</taxon>
        <taxon>Pentapetalae</taxon>
        <taxon>rosids</taxon>
        <taxon>malvids</taxon>
        <taxon>Malvales</taxon>
        <taxon>Dipterocarpaceae</taxon>
        <taxon>Rubroshorea</taxon>
    </lineage>
</organism>
<dbReference type="AlphaFoldDB" id="A0AAV5KKT7"/>
<dbReference type="Proteomes" id="UP001054252">
    <property type="component" value="Unassembled WGS sequence"/>
</dbReference>
<accession>A0AAV5KKT7</accession>
<dbReference type="EMBL" id="BPVZ01000068">
    <property type="protein sequence ID" value="GKV25227.1"/>
    <property type="molecule type" value="Genomic_DNA"/>
</dbReference>
<keyword evidence="2" id="KW-1185">Reference proteome</keyword>
<comment type="caution">
    <text evidence="1">The sequence shown here is derived from an EMBL/GenBank/DDBJ whole genome shotgun (WGS) entry which is preliminary data.</text>
</comment>
<sequence>MSLAHMGYSVHATAIFRFQMLPLPSTSSDTKLTPFIQKP</sequence>
<proteinExistence type="predicted"/>
<reference evidence="1 2" key="1">
    <citation type="journal article" date="2021" name="Commun. Biol.">
        <title>The genome of Shorea leprosula (Dipterocarpaceae) highlights the ecological relevance of drought in aseasonal tropical rainforests.</title>
        <authorList>
            <person name="Ng K.K.S."/>
            <person name="Kobayashi M.J."/>
            <person name="Fawcett J.A."/>
            <person name="Hatakeyama M."/>
            <person name="Paape T."/>
            <person name="Ng C.H."/>
            <person name="Ang C.C."/>
            <person name="Tnah L.H."/>
            <person name="Lee C.T."/>
            <person name="Nishiyama T."/>
            <person name="Sese J."/>
            <person name="O'Brien M.J."/>
            <person name="Copetti D."/>
            <person name="Mohd Noor M.I."/>
            <person name="Ong R.C."/>
            <person name="Putra M."/>
            <person name="Sireger I.Z."/>
            <person name="Indrioko S."/>
            <person name="Kosugi Y."/>
            <person name="Izuno A."/>
            <person name="Isagi Y."/>
            <person name="Lee S.L."/>
            <person name="Shimizu K.K."/>
        </authorList>
    </citation>
    <scope>NUCLEOTIDE SEQUENCE [LARGE SCALE GENOMIC DNA]</scope>
    <source>
        <strain evidence="1">214</strain>
    </source>
</reference>
<evidence type="ECO:0000313" key="1">
    <source>
        <dbReference type="EMBL" id="GKV25227.1"/>
    </source>
</evidence>
<evidence type="ECO:0000313" key="2">
    <source>
        <dbReference type="Proteomes" id="UP001054252"/>
    </source>
</evidence>
<name>A0AAV5KKT7_9ROSI</name>
<gene>
    <name evidence="1" type="ORF">SLEP1_g34695</name>
</gene>